<dbReference type="Pfam" id="PF18172">
    <property type="entry name" value="LepB_GAP_N"/>
    <property type="match status" value="1"/>
</dbReference>
<reference evidence="6" key="2">
    <citation type="submission" date="2019-09" db="EMBL/GenBank/DDBJ databases">
        <authorList>
            <consortium name="NCBI Pathogen Detection Project"/>
        </authorList>
    </citation>
    <scope>NUCLEOTIDE SEQUENCE</scope>
    <source>
        <strain evidence="6">CL18-200174</strain>
    </source>
</reference>
<feature type="domain" description="LepB GAP" evidence="3">
    <location>
        <begin position="333"/>
        <end position="524"/>
    </location>
</feature>
<comment type="caution">
    <text evidence="6">The sequence shown here is derived from an EMBL/GenBank/DDBJ whole genome shotgun (WGS) entry which is preliminary data.</text>
</comment>
<evidence type="ECO:0000259" key="5">
    <source>
        <dbReference type="Pfam" id="PF18640"/>
    </source>
</evidence>
<evidence type="ECO:0000259" key="3">
    <source>
        <dbReference type="Pfam" id="PF18172"/>
    </source>
</evidence>
<evidence type="ECO:0000313" key="7">
    <source>
        <dbReference type="Proteomes" id="UP000863577"/>
    </source>
</evidence>
<proteinExistence type="predicted"/>
<keyword evidence="2" id="KW-0812">Transmembrane</keyword>
<evidence type="ECO:0000256" key="1">
    <source>
        <dbReference type="SAM" id="Coils"/>
    </source>
</evidence>
<dbReference type="Gene3D" id="1.20.120.1700">
    <property type="match status" value="1"/>
</dbReference>
<evidence type="ECO:0000256" key="2">
    <source>
        <dbReference type="SAM" id="Phobius"/>
    </source>
</evidence>
<dbReference type="Gene3D" id="1.25.40.830">
    <property type="match status" value="1"/>
</dbReference>
<feature type="domain" description="LepB N-terminal" evidence="5">
    <location>
        <begin position="125"/>
        <end position="307"/>
    </location>
</feature>
<dbReference type="EMBL" id="DACWOD010000002">
    <property type="protein sequence ID" value="HAU2395350.1"/>
    <property type="molecule type" value="Genomic_DNA"/>
</dbReference>
<dbReference type="InterPro" id="IPR040519">
    <property type="entry name" value="LepB_N"/>
</dbReference>
<dbReference type="InterPro" id="IPR041585">
    <property type="entry name" value="LepB_GAP_N"/>
</dbReference>
<sequence>MLTYQGKEIVRFKEKTGGKNKSDVDGFYKDSDGRKFFIKKPGDPRELFTELFAGLLLKEFMKRGLIDESYFPSLICADVIQFEDKSYGLIQPLVSFDELHKIIGTSYGDGSDRNTIKETFFGPGYYAGITKQNKYFGLSMALMFSLLLGAHSVHSGNIVVLKGEGEGEEKSKQFGRIDWGDAFRYFAHRNNNDNLLYAYENRGWFNYKSLTKDYFLNYKKINGLFPAMAEKARQLQSKLNPELLIEIVTSALKNIPADLIEEKTKIQLAAYMCMDSFKEVTFGPKGNCKDFAIAMATLLENRIGKIAVLKDMSPLSNPEELYQSILELKPLTLLMTSSTSFSETINQWADILKTTDMEKFSFDSNPINLPELVKQFNLYVDELAITCEANNVWAKERIGSTHNLFTPYDNSGGEAMHGHAFVPYYKESIVLRRLFSVEPNTFNLSRFAAFEGPCQLYCKEHKDSAWVKIQTLLTLGNGIINTLKIIKQAQAFGIDEAVTENLKALKEQFIAFQLAEADVKESLKAPSFAEPLPDKESEFFYPIDEKALAKMNGYQLATICLEELNSPKPSPLIERILSNKKFWKRINSAFESGVFKGRTDDPAGKIAKIHEWHQLLQISGKKTAGQIDELQKIVISLQSKIKKQTIEFEELEATLIQIKEKYQLLEKMAEQSEHEKSSAQSIIRSLNLELGQLKLQLQEQEKLQFQLKELKEKIHEQTTLSKRLGEELQTQKKTNTHQEETIQRITKEKSLADSSLESLRKELHELAKKERSLHKTLEEKQLQVQELEEQLAEKEKENLALKKADKQSQHEKSLDKSAIESLTSELNQLKLELQKQETLELQLKSLRKQIQEQTLLVEGLKEELQKQKKSNTHQEETIERLTKEKSLADSALESLRKEMHELTRKNEENQLKLTKQVHSLSEQLEEKQLQIREFEKQLQEKEKRVEQSEKEKASEKRTVASLREQVSNLKLQLQQLGEVIQEKEKGSSLISQQSKQIIALQEIVEDQKRQLEELKIKIQELVSANQELGKQNQSLSKENLHNKNTVEDLKKKLTELNVQLEQLHQSSSEKEQTIRKLREELIKKDSSLKQNEEMQLAQKHLQEEIDRLQKEIKQQQLNTNQLESIVAQSKEAEKRYQQALQQKKGIYLARMERVSPIYWQIQQIEQKAKELEERRETEASTAAKTLATKLRLEIKSYLDNNESDEKSALNSFKINAKRHIENSKETLNQHREEWKYLLANVTLGVFLLGIGYLAAILINKATTGNYTFFSQTNSGKKLDALEKAISSTHSETLVYG</sequence>
<keyword evidence="1" id="KW-0175">Coiled coil</keyword>
<reference evidence="6" key="1">
    <citation type="journal article" date="2018" name="Genome Biol.">
        <title>SKESA: strategic k-mer extension for scrupulous assemblies.</title>
        <authorList>
            <person name="Souvorov A."/>
            <person name="Agarwala R."/>
            <person name="Lipman D.J."/>
        </authorList>
    </citation>
    <scope>NUCLEOTIDE SEQUENCE</scope>
    <source>
        <strain evidence="6">CL18-200174</strain>
    </source>
</reference>
<organism evidence="6 7">
    <name type="scientific">Legionella pneumophila</name>
    <dbReference type="NCBI Taxonomy" id="446"/>
    <lineage>
        <taxon>Bacteria</taxon>
        <taxon>Pseudomonadati</taxon>
        <taxon>Pseudomonadota</taxon>
        <taxon>Gammaproteobacteria</taxon>
        <taxon>Legionellales</taxon>
        <taxon>Legionellaceae</taxon>
        <taxon>Legionella</taxon>
    </lineage>
</organism>
<dbReference type="Pfam" id="PF18640">
    <property type="entry name" value="LepB_N"/>
    <property type="match status" value="1"/>
</dbReference>
<accession>A0AAN5T9C3</accession>
<gene>
    <name evidence="6" type="ORF">JBK99_03265</name>
</gene>
<evidence type="ECO:0000259" key="4">
    <source>
        <dbReference type="Pfam" id="PF18227"/>
    </source>
</evidence>
<feature type="domain" description="LepB GAP" evidence="4">
    <location>
        <begin position="536"/>
        <end position="614"/>
    </location>
</feature>
<dbReference type="CDD" id="cd14436">
    <property type="entry name" value="LepB"/>
    <property type="match status" value="1"/>
</dbReference>
<dbReference type="RefSeq" id="WP_062730235.1">
    <property type="nucleotide sequence ID" value="NZ_LOMB01000439.1"/>
</dbReference>
<evidence type="ECO:0000313" key="6">
    <source>
        <dbReference type="EMBL" id="HAU2395350.1"/>
    </source>
</evidence>
<dbReference type="Pfam" id="PF18227">
    <property type="entry name" value="LepB_GAP_C"/>
    <property type="match status" value="1"/>
</dbReference>
<keyword evidence="2" id="KW-0472">Membrane</keyword>
<name>A0AAN5T9C3_LEGPN</name>
<feature type="coiled-coil region" evidence="1">
    <location>
        <begin position="627"/>
        <end position="1181"/>
    </location>
</feature>
<protein>
    <submittedName>
        <fullName evidence="6">Type IV secretion protein Dot</fullName>
    </submittedName>
</protein>
<dbReference type="InterPro" id="IPR040484">
    <property type="entry name" value="LepB_GAP_C"/>
</dbReference>
<dbReference type="Proteomes" id="UP000863577">
    <property type="component" value="Unassembled WGS sequence"/>
</dbReference>
<keyword evidence="2" id="KW-1133">Transmembrane helix</keyword>
<feature type="transmembrane region" description="Helical" evidence="2">
    <location>
        <begin position="1236"/>
        <end position="1258"/>
    </location>
</feature>